<proteinExistence type="predicted"/>
<keyword evidence="3" id="KW-1185">Reference proteome</keyword>
<dbReference type="RefSeq" id="WP_217897364.1">
    <property type="nucleotide sequence ID" value="NZ_FZOH01000005.1"/>
</dbReference>
<dbReference type="Proteomes" id="UP000198386">
    <property type="component" value="Unassembled WGS sequence"/>
</dbReference>
<dbReference type="InterPro" id="IPR014710">
    <property type="entry name" value="RmlC-like_jellyroll"/>
</dbReference>
<reference evidence="3" key="1">
    <citation type="submission" date="2017-06" db="EMBL/GenBank/DDBJ databases">
        <authorList>
            <person name="Varghese N."/>
            <person name="Submissions S."/>
        </authorList>
    </citation>
    <scope>NUCLEOTIDE SEQUENCE [LARGE SCALE GENOMIC DNA]</scope>
    <source>
        <strain evidence="3">DSM 45423</strain>
    </source>
</reference>
<dbReference type="EMBL" id="FZOH01000005">
    <property type="protein sequence ID" value="SNS52056.1"/>
    <property type="molecule type" value="Genomic_DNA"/>
</dbReference>
<evidence type="ECO:0000313" key="2">
    <source>
        <dbReference type="EMBL" id="SNS52056.1"/>
    </source>
</evidence>
<gene>
    <name evidence="2" type="ORF">SAMN04488107_2846</name>
</gene>
<dbReference type="InterPro" id="IPR053146">
    <property type="entry name" value="QDO-like"/>
</dbReference>
<organism evidence="2 3">
    <name type="scientific">Geodermatophilus saharensis</name>
    <dbReference type="NCBI Taxonomy" id="1137994"/>
    <lineage>
        <taxon>Bacteria</taxon>
        <taxon>Bacillati</taxon>
        <taxon>Actinomycetota</taxon>
        <taxon>Actinomycetes</taxon>
        <taxon>Geodermatophilales</taxon>
        <taxon>Geodermatophilaceae</taxon>
        <taxon>Geodermatophilus</taxon>
    </lineage>
</organism>
<dbReference type="PANTHER" id="PTHR36440">
    <property type="entry name" value="PUTATIVE (AFU_ORTHOLOGUE AFUA_8G07350)-RELATED"/>
    <property type="match status" value="1"/>
</dbReference>
<dbReference type="InterPro" id="IPR013096">
    <property type="entry name" value="Cupin_2"/>
</dbReference>
<dbReference type="AlphaFoldDB" id="A0A239F576"/>
<dbReference type="Pfam" id="PF07883">
    <property type="entry name" value="Cupin_2"/>
    <property type="match status" value="1"/>
</dbReference>
<accession>A0A239F576</accession>
<dbReference type="PANTHER" id="PTHR36440:SF1">
    <property type="entry name" value="PUTATIVE (AFU_ORTHOLOGUE AFUA_8G07350)-RELATED"/>
    <property type="match status" value="1"/>
</dbReference>
<protein>
    <submittedName>
        <fullName evidence="2">Cupin domain-containing protein</fullName>
    </submittedName>
</protein>
<dbReference type="SUPFAM" id="SSF51182">
    <property type="entry name" value="RmlC-like cupins"/>
    <property type="match status" value="1"/>
</dbReference>
<sequence length="163" mass="17165">MDDGSRGCVLGREDGEASWFLDTRMTVEAGAVQTRGAWALLEWSAPRGFGPPRHVHTAEDEAFYVLEGELVAECGERRMTAGPGDFVFLPCGVPHVFVVSAGPLRALQLTSPAGFEDFVAEIGRPPTGPGLPEPSAPDVPRLVEVGSRHGAGIVGPPLPLPEG</sequence>
<feature type="domain" description="Cupin type-2" evidence="1">
    <location>
        <begin position="46"/>
        <end position="107"/>
    </location>
</feature>
<dbReference type="InterPro" id="IPR011051">
    <property type="entry name" value="RmlC_Cupin_sf"/>
</dbReference>
<evidence type="ECO:0000313" key="3">
    <source>
        <dbReference type="Proteomes" id="UP000198386"/>
    </source>
</evidence>
<dbReference type="Gene3D" id="2.60.120.10">
    <property type="entry name" value="Jelly Rolls"/>
    <property type="match status" value="1"/>
</dbReference>
<name>A0A239F576_9ACTN</name>
<evidence type="ECO:0000259" key="1">
    <source>
        <dbReference type="Pfam" id="PF07883"/>
    </source>
</evidence>